<accession>A0A9Y2JL26</accession>
<proteinExistence type="predicted"/>
<sequence length="80" mass="8466">MSRFLRSAEFRNSQFRGETAAVPEVSAAAADEIAEIGPDQAISIVLCGLLHVQTAVSVHDPPGGRIPLCTKLDELGTVYA</sequence>
<dbReference type="Proteomes" id="UP001239397">
    <property type="component" value="Chromosome"/>
</dbReference>
<dbReference type="AlphaFoldDB" id="A0A9Y2JL26"/>
<dbReference type="EMBL" id="CP127295">
    <property type="protein sequence ID" value="WIX99231.1"/>
    <property type="molecule type" value="Genomic_DNA"/>
</dbReference>
<dbReference type="KEGG" id="amog:QRX60_34995"/>
<protein>
    <submittedName>
        <fullName evidence="1">Uncharacterized protein</fullName>
    </submittedName>
</protein>
<keyword evidence="2" id="KW-1185">Reference proteome</keyword>
<evidence type="ECO:0000313" key="2">
    <source>
        <dbReference type="Proteomes" id="UP001239397"/>
    </source>
</evidence>
<gene>
    <name evidence="1" type="ORF">QRX60_34995</name>
</gene>
<name>A0A9Y2JL26_9PSEU</name>
<dbReference type="RefSeq" id="WP_285995714.1">
    <property type="nucleotide sequence ID" value="NZ_CP127295.1"/>
</dbReference>
<reference evidence="1 2" key="1">
    <citation type="submission" date="2023-06" db="EMBL/GenBank/DDBJ databases">
        <authorList>
            <person name="Oyuntsetseg B."/>
            <person name="Kim S.B."/>
        </authorList>
    </citation>
    <scope>NUCLEOTIDE SEQUENCE [LARGE SCALE GENOMIC DNA]</scope>
    <source>
        <strain evidence="1 2">4-36</strain>
    </source>
</reference>
<organism evidence="1 2">
    <name type="scientific">Amycolatopsis mongoliensis</name>
    <dbReference type="NCBI Taxonomy" id="715475"/>
    <lineage>
        <taxon>Bacteria</taxon>
        <taxon>Bacillati</taxon>
        <taxon>Actinomycetota</taxon>
        <taxon>Actinomycetes</taxon>
        <taxon>Pseudonocardiales</taxon>
        <taxon>Pseudonocardiaceae</taxon>
        <taxon>Amycolatopsis</taxon>
    </lineage>
</organism>
<evidence type="ECO:0000313" key="1">
    <source>
        <dbReference type="EMBL" id="WIX99231.1"/>
    </source>
</evidence>